<evidence type="ECO:0000256" key="1">
    <source>
        <dbReference type="ARBA" id="ARBA00001974"/>
    </source>
</evidence>
<keyword evidence="16" id="KW-0496">Mitochondrion</keyword>
<comment type="caution">
    <text evidence="22">The sequence shown here is derived from an EMBL/GenBank/DDBJ whole genome shotgun (WGS) entry which is preliminary data.</text>
</comment>
<evidence type="ECO:0000313" key="23">
    <source>
        <dbReference type="Proteomes" id="UP001295423"/>
    </source>
</evidence>
<keyword evidence="9 19" id="KW-0274">FAD</keyword>
<dbReference type="SUPFAM" id="SSF54862">
    <property type="entry name" value="4Fe-4S ferredoxins"/>
    <property type="match status" value="1"/>
</dbReference>
<evidence type="ECO:0000256" key="3">
    <source>
        <dbReference type="ARBA" id="ARBA00004273"/>
    </source>
</evidence>
<comment type="similarity">
    <text evidence="4">Belongs to the ETF-QO/FixC family.</text>
</comment>
<evidence type="ECO:0000313" key="22">
    <source>
        <dbReference type="EMBL" id="CAJ1937784.1"/>
    </source>
</evidence>
<keyword evidence="6 19" id="KW-0285">Flavoprotein</keyword>
<comment type="catalytic activity">
    <reaction evidence="18 19">
        <text>a ubiquinone + reduced [electron-transfer flavoprotein] = a ubiquinol + oxidized [electron-transfer flavoprotein] + H(+)</text>
        <dbReference type="Rhea" id="RHEA:24052"/>
        <dbReference type="Rhea" id="RHEA-COMP:9565"/>
        <dbReference type="Rhea" id="RHEA-COMP:9566"/>
        <dbReference type="Rhea" id="RHEA-COMP:10685"/>
        <dbReference type="Rhea" id="RHEA-COMP:10686"/>
        <dbReference type="ChEBI" id="CHEBI:15378"/>
        <dbReference type="ChEBI" id="CHEBI:16389"/>
        <dbReference type="ChEBI" id="CHEBI:17976"/>
        <dbReference type="ChEBI" id="CHEBI:57692"/>
        <dbReference type="ChEBI" id="CHEBI:58307"/>
        <dbReference type="EC" id="1.5.5.1"/>
    </reaction>
</comment>
<dbReference type="GO" id="GO:0005743">
    <property type="term" value="C:mitochondrial inner membrane"/>
    <property type="evidence" value="ECO:0007669"/>
    <property type="project" value="UniProtKB-SubCell"/>
</dbReference>
<keyword evidence="23" id="KW-1185">Reference proteome</keyword>
<dbReference type="GO" id="GO:0051539">
    <property type="term" value="F:4 iron, 4 sulfur cluster binding"/>
    <property type="evidence" value="ECO:0007669"/>
    <property type="project" value="UniProtKB-UniRule"/>
</dbReference>
<keyword evidence="8" id="KW-0999">Mitochondrion inner membrane</keyword>
<dbReference type="InterPro" id="IPR007859">
    <property type="entry name" value="ETF-QO/FixX_C"/>
</dbReference>
<dbReference type="Pfam" id="PF13450">
    <property type="entry name" value="NAD_binding_8"/>
    <property type="match status" value="1"/>
</dbReference>
<evidence type="ECO:0000256" key="16">
    <source>
        <dbReference type="ARBA" id="ARBA00023128"/>
    </source>
</evidence>
<organism evidence="22 23">
    <name type="scientific">Cylindrotheca closterium</name>
    <dbReference type="NCBI Taxonomy" id="2856"/>
    <lineage>
        <taxon>Eukaryota</taxon>
        <taxon>Sar</taxon>
        <taxon>Stramenopiles</taxon>
        <taxon>Ochrophyta</taxon>
        <taxon>Bacillariophyta</taxon>
        <taxon>Bacillariophyceae</taxon>
        <taxon>Bacillariophycidae</taxon>
        <taxon>Bacillariales</taxon>
        <taxon>Bacillariaceae</taxon>
        <taxon>Cylindrotheca</taxon>
    </lineage>
</organism>
<dbReference type="PANTHER" id="PTHR10617:SF107">
    <property type="entry name" value="ELECTRON TRANSFER FLAVOPROTEIN-UBIQUINONE OXIDOREDUCTASE, MITOCHONDRIAL"/>
    <property type="match status" value="1"/>
</dbReference>
<name>A0AAD2CKQ7_9STRA</name>
<comment type="cofactor">
    <cofactor evidence="1 19">
        <name>FAD</name>
        <dbReference type="ChEBI" id="CHEBI:57692"/>
    </cofactor>
</comment>
<comment type="cofactor">
    <cofactor evidence="19">
        <name>[4Fe-4S] cluster</name>
        <dbReference type="ChEBI" id="CHEBI:49883"/>
    </cofactor>
    <text evidence="19">Binds 1 [4Fe-4S] cluster.</text>
</comment>
<keyword evidence="5 19" id="KW-0813">Transport</keyword>
<evidence type="ECO:0000256" key="5">
    <source>
        <dbReference type="ARBA" id="ARBA00022448"/>
    </source>
</evidence>
<dbReference type="Pfam" id="PF05187">
    <property type="entry name" value="Fer4_ETF_QO"/>
    <property type="match status" value="1"/>
</dbReference>
<dbReference type="InterPro" id="IPR017896">
    <property type="entry name" value="4Fe4S_Fe-S-bd"/>
</dbReference>
<dbReference type="Gene3D" id="3.30.70.20">
    <property type="match status" value="1"/>
</dbReference>
<protein>
    <recommendedName>
        <fullName evidence="19">Electron transfer flavoprotein-ubiquinone oxidoreductase</fullName>
        <shortName evidence="19">ETF-QO</shortName>
        <ecNumber evidence="19">1.5.5.1</ecNumber>
    </recommendedName>
</protein>
<dbReference type="Gene3D" id="3.30.9.90">
    <property type="match status" value="1"/>
</dbReference>
<feature type="region of interest" description="Disordered" evidence="20">
    <location>
        <begin position="64"/>
        <end position="84"/>
    </location>
</feature>
<keyword evidence="10" id="KW-0809">Transit peptide</keyword>
<evidence type="ECO:0000256" key="10">
    <source>
        <dbReference type="ARBA" id="ARBA00022946"/>
    </source>
</evidence>
<dbReference type="Gene3D" id="3.50.50.60">
    <property type="entry name" value="FAD/NAD(P)-binding domain"/>
    <property type="match status" value="1"/>
</dbReference>
<keyword evidence="7 19" id="KW-0479">Metal-binding</keyword>
<dbReference type="Pfam" id="PF21162">
    <property type="entry name" value="ETFQO_UQ-bd"/>
    <property type="match status" value="1"/>
</dbReference>
<evidence type="ECO:0000259" key="21">
    <source>
        <dbReference type="PROSITE" id="PS51379"/>
    </source>
</evidence>
<feature type="domain" description="4Fe-4S ferredoxin-type" evidence="21">
    <location>
        <begin position="623"/>
        <end position="652"/>
    </location>
</feature>
<dbReference type="SUPFAM" id="SSF51905">
    <property type="entry name" value="FAD/NAD(P)-binding domain"/>
    <property type="match status" value="1"/>
</dbReference>
<dbReference type="InterPro" id="IPR040156">
    <property type="entry name" value="ETF-QO"/>
</dbReference>
<reference evidence="22" key="1">
    <citation type="submission" date="2023-08" db="EMBL/GenBank/DDBJ databases">
        <authorList>
            <person name="Audoor S."/>
            <person name="Bilcke G."/>
        </authorList>
    </citation>
    <scope>NUCLEOTIDE SEQUENCE</scope>
</reference>
<evidence type="ECO:0000256" key="8">
    <source>
        <dbReference type="ARBA" id="ARBA00022792"/>
    </source>
</evidence>
<evidence type="ECO:0000256" key="9">
    <source>
        <dbReference type="ARBA" id="ARBA00022827"/>
    </source>
</evidence>
<accession>A0AAD2CKQ7</accession>
<dbReference type="FunFam" id="3.30.70.20:FF:000015">
    <property type="entry name" value="Electron transfer flavoprotein-ubiquinone oxidoreductase"/>
    <property type="match status" value="1"/>
</dbReference>
<evidence type="ECO:0000256" key="7">
    <source>
        <dbReference type="ARBA" id="ARBA00022723"/>
    </source>
</evidence>
<gene>
    <name evidence="22" type="ORF">CYCCA115_LOCUS5816</name>
</gene>
<dbReference type="PROSITE" id="PS51379">
    <property type="entry name" value="4FE4S_FER_2"/>
    <property type="match status" value="1"/>
</dbReference>
<keyword evidence="15 19" id="KW-0830">Ubiquinone</keyword>
<evidence type="ECO:0000256" key="2">
    <source>
        <dbReference type="ARBA" id="ARBA00002819"/>
    </source>
</evidence>
<dbReference type="InterPro" id="IPR049398">
    <property type="entry name" value="ETF-QO/FixC_UQ-bd"/>
</dbReference>
<sequence length="663" mass="72229">MWMSKSWIRASSFSSSTKFARLTSGSTYSIGRGAVANSKQRHPDLKRLSSSLVTAANDTTVTITDKQGNTPLKRQQPSASSVRCMSSSEMVDEPRESMAFDVLIVGGGPSGLSASIRLKQLNPELSVCVIDKGSEIGAHILSGNVFDPKALHELLPDLKDNWTEEFQSSQGANATAVKKDEFKVLTETGSYTIPNILLPGQLHNDGNYILSLSQLCRWLATQAEELGVEVYPGFAASEVLLEAGGVKGIATRDVGLAKDGTPKETFERGMELHAKQTLFAEGARGSCSEFLMDHFDLRQDGIMPQTFGLGIKEVWEVPEENLQPGLVQHTLGWPLQSSPTSDVFGGSFLYHLEPNMVLVGLVVGLDYANPYLNPYQEFQRWKTHPSIAPHLEGGTCISYGARVLNEGGFHAIPKLTFPGGALIGCSAGFLNAVKIKGTHTAIKSGMLAAEAIVEEMGDGDSIAETGELPEDHIPQEVASYASKIESSWVHDELYEVRNCHQAFAKWGIGAGLAYTGLAAHLLKGKEPWTLDHTTPDSKTTKEAKDFEPIDYPSPDGKLTFDLLTNLQRSGTYHAEDQPAHLRIKPELAEFAESISIKDFSGPEQRFCPAAVYEYVEDAEEQKKKLVINAQNCVHCKCCSIKMPGEYIDWTVPEGGGGPQYQVM</sequence>
<keyword evidence="17" id="KW-0472">Membrane</keyword>
<evidence type="ECO:0000256" key="11">
    <source>
        <dbReference type="ARBA" id="ARBA00022982"/>
    </source>
</evidence>
<dbReference type="GO" id="GO:0004174">
    <property type="term" value="F:electron-transferring-flavoprotein dehydrogenase activity"/>
    <property type="evidence" value="ECO:0007669"/>
    <property type="project" value="UniProtKB-UniRule"/>
</dbReference>
<evidence type="ECO:0000256" key="19">
    <source>
        <dbReference type="RuleBase" id="RU366068"/>
    </source>
</evidence>
<dbReference type="EMBL" id="CAKOGP040000668">
    <property type="protein sequence ID" value="CAJ1937784.1"/>
    <property type="molecule type" value="Genomic_DNA"/>
</dbReference>
<dbReference type="AlphaFoldDB" id="A0AAD2CKQ7"/>
<evidence type="ECO:0000256" key="13">
    <source>
        <dbReference type="ARBA" id="ARBA00023004"/>
    </source>
</evidence>
<comment type="function">
    <text evidence="2 19">Accepts electrons from ETF and reduces ubiquinone.</text>
</comment>
<evidence type="ECO:0000256" key="18">
    <source>
        <dbReference type="ARBA" id="ARBA00052682"/>
    </source>
</evidence>
<dbReference type="Proteomes" id="UP001295423">
    <property type="component" value="Unassembled WGS sequence"/>
</dbReference>
<evidence type="ECO:0000256" key="6">
    <source>
        <dbReference type="ARBA" id="ARBA00022630"/>
    </source>
</evidence>
<evidence type="ECO:0000256" key="4">
    <source>
        <dbReference type="ARBA" id="ARBA00006796"/>
    </source>
</evidence>
<keyword evidence="14 19" id="KW-0411">Iron-sulfur</keyword>
<dbReference type="InterPro" id="IPR036188">
    <property type="entry name" value="FAD/NAD-bd_sf"/>
</dbReference>
<keyword evidence="13 19" id="KW-0408">Iron</keyword>
<dbReference type="SUPFAM" id="SSF54373">
    <property type="entry name" value="FAD-linked reductases, C-terminal domain"/>
    <property type="match status" value="1"/>
</dbReference>
<evidence type="ECO:0000256" key="12">
    <source>
        <dbReference type="ARBA" id="ARBA00023002"/>
    </source>
</evidence>
<dbReference type="EC" id="1.5.5.1" evidence="19"/>
<comment type="subcellular location">
    <subcellularLocation>
        <location evidence="3">Mitochondrion inner membrane</location>
    </subcellularLocation>
</comment>
<keyword evidence="12 19" id="KW-0560">Oxidoreductase</keyword>
<dbReference type="GO" id="GO:0046872">
    <property type="term" value="F:metal ion binding"/>
    <property type="evidence" value="ECO:0007669"/>
    <property type="project" value="UniProtKB-KW"/>
</dbReference>
<keyword evidence="11 19" id="KW-0249">Electron transport</keyword>
<evidence type="ECO:0000256" key="15">
    <source>
        <dbReference type="ARBA" id="ARBA00023075"/>
    </source>
</evidence>
<evidence type="ECO:0000256" key="20">
    <source>
        <dbReference type="SAM" id="MobiDB-lite"/>
    </source>
</evidence>
<dbReference type="PANTHER" id="PTHR10617">
    <property type="entry name" value="ELECTRON TRANSFER FLAVOPROTEIN-UBIQUINONE OXIDOREDUCTASE"/>
    <property type="match status" value="1"/>
</dbReference>
<proteinExistence type="inferred from homology"/>
<evidence type="ECO:0000256" key="17">
    <source>
        <dbReference type="ARBA" id="ARBA00023136"/>
    </source>
</evidence>
<evidence type="ECO:0000256" key="14">
    <source>
        <dbReference type="ARBA" id="ARBA00023014"/>
    </source>
</evidence>